<comment type="caution">
    <text evidence="2">The sequence shown here is derived from an EMBL/GenBank/DDBJ whole genome shotgun (WGS) entry which is preliminary data.</text>
</comment>
<name>A0A558CX84_9GAMM</name>
<dbReference type="EMBL" id="VMRY01000058">
    <property type="protein sequence ID" value="TVT53381.1"/>
    <property type="molecule type" value="Genomic_DNA"/>
</dbReference>
<organism evidence="2 3">
    <name type="scientific">Sedimenticola thiotaurini</name>
    <dbReference type="NCBI Taxonomy" id="1543721"/>
    <lineage>
        <taxon>Bacteria</taxon>
        <taxon>Pseudomonadati</taxon>
        <taxon>Pseudomonadota</taxon>
        <taxon>Gammaproteobacteria</taxon>
        <taxon>Chromatiales</taxon>
        <taxon>Sedimenticolaceae</taxon>
        <taxon>Sedimenticola</taxon>
    </lineage>
</organism>
<dbReference type="InterPro" id="IPR028140">
    <property type="entry name" value="TraM"/>
</dbReference>
<evidence type="ECO:0008006" key="4">
    <source>
        <dbReference type="Google" id="ProtNLM"/>
    </source>
</evidence>
<evidence type="ECO:0000313" key="3">
    <source>
        <dbReference type="Proteomes" id="UP000317355"/>
    </source>
</evidence>
<keyword evidence="1" id="KW-0812">Transmembrane</keyword>
<feature type="transmembrane region" description="Helical" evidence="1">
    <location>
        <begin position="122"/>
        <end position="142"/>
    </location>
</feature>
<protein>
    <recommendedName>
        <fullName evidence="4">Conjugal transfer protein TraM</fullName>
    </recommendedName>
</protein>
<dbReference type="Pfam" id="PF11657">
    <property type="entry name" value="Activator-TraM"/>
    <property type="match status" value="1"/>
</dbReference>
<evidence type="ECO:0000313" key="2">
    <source>
        <dbReference type="EMBL" id="TVT53381.1"/>
    </source>
</evidence>
<gene>
    <name evidence="2" type="ORF">FHK82_12055</name>
</gene>
<dbReference type="GO" id="GO:0009372">
    <property type="term" value="P:quorum sensing"/>
    <property type="evidence" value="ECO:0007669"/>
    <property type="project" value="InterPro"/>
</dbReference>
<keyword evidence="1" id="KW-0472">Membrane</keyword>
<reference evidence="2 3" key="1">
    <citation type="submission" date="2019-07" db="EMBL/GenBank/DDBJ databases">
        <title>The pathways for chlorine oxyanion respiration interact through the shared metabolite chlorate.</title>
        <authorList>
            <person name="Barnum T.P."/>
            <person name="Cheng Y."/>
            <person name="Hill K.A."/>
            <person name="Lucas L.N."/>
            <person name="Carlson H.K."/>
            <person name="Coates J.D."/>
        </authorList>
    </citation>
    <scope>NUCLEOTIDE SEQUENCE [LARGE SCALE GENOMIC DNA]</scope>
    <source>
        <strain evidence="2">BK-3</strain>
    </source>
</reference>
<sequence>MSLDRNTLITEVAKRWGIILKEDDPIIAVIALNDLVLEQHTLRLEAAYKALENHLEKVNKTYVDQSRVIAKTVVGDALVHATREIRREADQATQVIGHANSQQIEGISLGLKEREVLKQSATIAWTVAGISSLGLVGALFWFT</sequence>
<evidence type="ECO:0000256" key="1">
    <source>
        <dbReference type="SAM" id="Phobius"/>
    </source>
</evidence>
<accession>A0A558CX84</accession>
<proteinExistence type="predicted"/>
<dbReference type="AlphaFoldDB" id="A0A558CX84"/>
<keyword evidence="1" id="KW-1133">Transmembrane helix</keyword>
<dbReference type="Proteomes" id="UP000317355">
    <property type="component" value="Unassembled WGS sequence"/>
</dbReference>